<reference evidence="1 2" key="1">
    <citation type="submission" date="2020-04" db="EMBL/GenBank/DDBJ databases">
        <title>Vibrio sp. SM6, a novel species isolated from seawater.</title>
        <authorList>
            <person name="Wang X."/>
        </authorList>
    </citation>
    <scope>NUCLEOTIDE SEQUENCE [LARGE SCALE GENOMIC DNA]</scope>
    <source>
        <strain evidence="1 2">SM6</strain>
    </source>
</reference>
<evidence type="ECO:0000313" key="1">
    <source>
        <dbReference type="EMBL" id="NLS14864.1"/>
    </source>
</evidence>
<comment type="caution">
    <text evidence="1">The sequence shown here is derived from an EMBL/GenBank/DDBJ whole genome shotgun (WGS) entry which is preliminary data.</text>
</comment>
<dbReference type="AlphaFoldDB" id="A0A7X8TU28"/>
<evidence type="ECO:0008006" key="3">
    <source>
        <dbReference type="Google" id="ProtNLM"/>
    </source>
</evidence>
<organism evidence="1 2">
    <name type="scientific">Vibrio agarilyticus</name>
    <dbReference type="NCBI Taxonomy" id="2726741"/>
    <lineage>
        <taxon>Bacteria</taxon>
        <taxon>Pseudomonadati</taxon>
        <taxon>Pseudomonadota</taxon>
        <taxon>Gammaproteobacteria</taxon>
        <taxon>Vibrionales</taxon>
        <taxon>Vibrionaceae</taxon>
        <taxon>Vibrio</taxon>
    </lineage>
</organism>
<gene>
    <name evidence="1" type="ORF">HGP28_18555</name>
</gene>
<keyword evidence="2" id="KW-1185">Reference proteome</keyword>
<dbReference type="EMBL" id="JABAIK010000033">
    <property type="protein sequence ID" value="NLS14864.1"/>
    <property type="molecule type" value="Genomic_DNA"/>
</dbReference>
<protein>
    <recommendedName>
        <fullName evidence="3">Apea-like HEPN domain-containing protein</fullName>
    </recommendedName>
</protein>
<accession>A0A7X8TU28</accession>
<sequence>MLSFTNLKHRHRNERKGYSQALSTRVHRALSWLQKAEMCEDDDSKFTFLWIAFNSAYAQEFEQKVNFGERGLYQEFLTRLVELDSENLLSNIVWHNYSGAIRAVLNNEFVLESYWNYQSGRITEDQWKDARSKAKIVANTALGYNNTALVLSVVFSRLYTLRNQIIHGGSTFGSSVNRKQLRDCTIILEQILPVIIKVMMDSRNELWGDPVYPLIEK</sequence>
<proteinExistence type="predicted"/>
<name>A0A7X8TU28_9VIBR</name>
<evidence type="ECO:0000313" key="2">
    <source>
        <dbReference type="Proteomes" id="UP000535589"/>
    </source>
</evidence>
<dbReference type="Proteomes" id="UP000535589">
    <property type="component" value="Unassembled WGS sequence"/>
</dbReference>
<dbReference type="RefSeq" id="WP_168837937.1">
    <property type="nucleotide sequence ID" value="NZ_JABAIK010000033.1"/>
</dbReference>